<feature type="signal peptide" evidence="2">
    <location>
        <begin position="1"/>
        <end position="21"/>
    </location>
</feature>
<feature type="chain" id="PRO_5041353112" evidence="2">
    <location>
        <begin position="22"/>
        <end position="226"/>
    </location>
</feature>
<organism evidence="3 4">
    <name type="scientific">Lentinula raphanica</name>
    <dbReference type="NCBI Taxonomy" id="153919"/>
    <lineage>
        <taxon>Eukaryota</taxon>
        <taxon>Fungi</taxon>
        <taxon>Dikarya</taxon>
        <taxon>Basidiomycota</taxon>
        <taxon>Agaricomycotina</taxon>
        <taxon>Agaricomycetes</taxon>
        <taxon>Agaricomycetidae</taxon>
        <taxon>Agaricales</taxon>
        <taxon>Marasmiineae</taxon>
        <taxon>Omphalotaceae</taxon>
        <taxon>Lentinula</taxon>
    </lineage>
</organism>
<protein>
    <submittedName>
        <fullName evidence="3">Uncharacterized protein</fullName>
    </submittedName>
</protein>
<name>A0AA38NYC9_9AGAR</name>
<feature type="region of interest" description="Disordered" evidence="1">
    <location>
        <begin position="25"/>
        <end position="62"/>
    </location>
</feature>
<gene>
    <name evidence="3" type="ORF">F5878DRAFT_633958</name>
</gene>
<keyword evidence="4" id="KW-1185">Reference proteome</keyword>
<evidence type="ECO:0000256" key="2">
    <source>
        <dbReference type="SAM" id="SignalP"/>
    </source>
</evidence>
<keyword evidence="2" id="KW-0732">Signal</keyword>
<evidence type="ECO:0000256" key="1">
    <source>
        <dbReference type="SAM" id="MobiDB-lite"/>
    </source>
</evidence>
<reference evidence="3" key="1">
    <citation type="submission" date="2022-08" db="EMBL/GenBank/DDBJ databases">
        <authorList>
            <consortium name="DOE Joint Genome Institute"/>
            <person name="Min B."/>
            <person name="Riley R."/>
            <person name="Sierra-Patev S."/>
            <person name="Naranjo-Ortiz M."/>
            <person name="Looney B."/>
            <person name="Konkel Z."/>
            <person name="Slot J.C."/>
            <person name="Sakamoto Y."/>
            <person name="Steenwyk J.L."/>
            <person name="Rokas A."/>
            <person name="Carro J."/>
            <person name="Camarero S."/>
            <person name="Ferreira P."/>
            <person name="Molpeceres G."/>
            <person name="Ruiz-Duenas F.J."/>
            <person name="Serrano A."/>
            <person name="Henrissat B."/>
            <person name="Drula E."/>
            <person name="Hughes K.W."/>
            <person name="Mata J.L."/>
            <person name="Ishikawa N.K."/>
            <person name="Vargas-Isla R."/>
            <person name="Ushijima S."/>
            <person name="Smith C.A."/>
            <person name="Ahrendt S."/>
            <person name="Andreopoulos W."/>
            <person name="He G."/>
            <person name="Labutti K."/>
            <person name="Lipzen A."/>
            <person name="Ng V."/>
            <person name="Sandor L."/>
            <person name="Barry K."/>
            <person name="Martinez A.T."/>
            <person name="Xiao Y."/>
            <person name="Gibbons J.G."/>
            <person name="Terashima K."/>
            <person name="Hibbett D.S."/>
            <person name="Grigoriev I.V."/>
        </authorList>
    </citation>
    <scope>NUCLEOTIDE SEQUENCE</scope>
    <source>
        <strain evidence="3">TFB9207</strain>
    </source>
</reference>
<comment type="caution">
    <text evidence="3">The sequence shown here is derived from an EMBL/GenBank/DDBJ whole genome shotgun (WGS) entry which is preliminary data.</text>
</comment>
<proteinExistence type="predicted"/>
<accession>A0AA38NYC9</accession>
<dbReference type="AlphaFoldDB" id="A0AA38NYC9"/>
<feature type="region of interest" description="Disordered" evidence="1">
    <location>
        <begin position="93"/>
        <end position="139"/>
    </location>
</feature>
<evidence type="ECO:0000313" key="3">
    <source>
        <dbReference type="EMBL" id="KAJ3832899.1"/>
    </source>
</evidence>
<evidence type="ECO:0000313" key="4">
    <source>
        <dbReference type="Proteomes" id="UP001163846"/>
    </source>
</evidence>
<feature type="compositionally biased region" description="Polar residues" evidence="1">
    <location>
        <begin position="26"/>
        <end position="38"/>
    </location>
</feature>
<feature type="compositionally biased region" description="Polar residues" evidence="1">
    <location>
        <begin position="102"/>
        <end position="125"/>
    </location>
</feature>
<dbReference type="EMBL" id="MU806822">
    <property type="protein sequence ID" value="KAJ3832899.1"/>
    <property type="molecule type" value="Genomic_DNA"/>
</dbReference>
<sequence length="226" mass="24033">MRIYTSLIPFFALSISLAADAAPTIRRSQASSEPSSWARTADETKIMSNVQARSSKSDDAADEDVDHLDILEQRNVRSAFPVLAARVESIPLQHIPNPHTPPSEQQPSHVGTTNQHNSSPSSPTADASGPPPAYTEDIVVPHPVDSLPAYSEVELSPPAYRKHPPGSMRDRFEKLNAYAKKNPKKILAGAGLAGGLAALGTIVWGYTGGFDKKGGDNNNVGDEGGS</sequence>
<dbReference type="Proteomes" id="UP001163846">
    <property type="component" value="Unassembled WGS sequence"/>
</dbReference>